<evidence type="ECO:0000313" key="5">
    <source>
        <dbReference type="Proteomes" id="UP000092993"/>
    </source>
</evidence>
<evidence type="ECO:0000259" key="3">
    <source>
        <dbReference type="Pfam" id="PF01073"/>
    </source>
</evidence>
<dbReference type="InterPro" id="IPR050177">
    <property type="entry name" value="Lipid_A_modif_metabolic_enz"/>
</dbReference>
<dbReference type="OMA" id="EAERWCV"/>
<gene>
    <name evidence="4" type="primary">erg26_1</name>
    <name evidence="4" type="ORF">A0H81_02309</name>
</gene>
<comment type="caution">
    <text evidence="4">The sequence shown here is derived from an EMBL/GenBank/DDBJ whole genome shotgun (WGS) entry which is preliminary data.</text>
</comment>
<comment type="similarity">
    <text evidence="1">Belongs to the 3-beta-HSD family.</text>
</comment>
<accession>A0A1C7MME2</accession>
<protein>
    <submittedName>
        <fullName evidence="4">Sterol-4-alpha-carboxylate 3-dehydrogenase, decarboxylating</fullName>
    </submittedName>
</protein>
<proteinExistence type="inferred from homology"/>
<keyword evidence="5" id="KW-1185">Reference proteome</keyword>
<dbReference type="EMBL" id="LUGG01000002">
    <property type="protein sequence ID" value="OBZ78021.1"/>
    <property type="molecule type" value="Genomic_DNA"/>
</dbReference>
<dbReference type="Pfam" id="PF01073">
    <property type="entry name" value="3Beta_HSD"/>
    <property type="match status" value="1"/>
</dbReference>
<evidence type="ECO:0000256" key="1">
    <source>
        <dbReference type="ARBA" id="ARBA00009219"/>
    </source>
</evidence>
<dbReference type="OrthoDB" id="10058185at2759"/>
<dbReference type="GO" id="GO:0006694">
    <property type="term" value="P:steroid biosynthetic process"/>
    <property type="evidence" value="ECO:0007669"/>
    <property type="project" value="InterPro"/>
</dbReference>
<dbReference type="GO" id="GO:0016616">
    <property type="term" value="F:oxidoreductase activity, acting on the CH-OH group of donors, NAD or NADP as acceptor"/>
    <property type="evidence" value="ECO:0007669"/>
    <property type="project" value="InterPro"/>
</dbReference>
<dbReference type="InterPro" id="IPR002225">
    <property type="entry name" value="3Beta_OHSteriod_DH/Estase"/>
</dbReference>
<evidence type="ECO:0000313" key="4">
    <source>
        <dbReference type="EMBL" id="OBZ78021.1"/>
    </source>
</evidence>
<dbReference type="AlphaFoldDB" id="A0A1C7MME2"/>
<reference evidence="4 5" key="1">
    <citation type="submission" date="2016-03" db="EMBL/GenBank/DDBJ databases">
        <title>Whole genome sequencing of Grifola frondosa 9006-11.</title>
        <authorList>
            <person name="Min B."/>
            <person name="Park H."/>
            <person name="Kim J.-G."/>
            <person name="Cho H."/>
            <person name="Oh Y.-L."/>
            <person name="Kong W.-S."/>
            <person name="Choi I.-G."/>
        </authorList>
    </citation>
    <scope>NUCLEOTIDE SEQUENCE [LARGE SCALE GENOMIC DNA]</scope>
    <source>
        <strain evidence="4 5">9006-11</strain>
    </source>
</reference>
<dbReference type="PANTHER" id="PTHR43245:SF51">
    <property type="entry name" value="SHORT CHAIN DEHYDROGENASE_REDUCTASE FAMILY 42E, MEMBER 2"/>
    <property type="match status" value="1"/>
</dbReference>
<evidence type="ECO:0000256" key="2">
    <source>
        <dbReference type="ARBA" id="ARBA00023002"/>
    </source>
</evidence>
<dbReference type="SUPFAM" id="SSF51735">
    <property type="entry name" value="NAD(P)-binding Rossmann-fold domains"/>
    <property type="match status" value="1"/>
</dbReference>
<feature type="domain" description="3-beta hydroxysteroid dehydrogenase/isomerase" evidence="3">
    <location>
        <begin position="6"/>
        <end position="262"/>
    </location>
</feature>
<sequence>MPDSYLVIGGGGLLGHHIVELLLARGEPSVAVFDVVAASFDSRVQVFAGDILDVQRLTEVVKSCAATCIIHTAAILQGPSRQVQFQVNVTGTENVIKVALACGVTKLVYTSSASVVFDGRDQNGIDETLPYPEKFFDTYNETKAIAETAVLKANGQDGLNTASLRVAGLFGPGDRVTIPAFMEVLERGRTGSQIGDNTNLFDWTYIKNAAYAHLLAADRLDPAHPKHALVAGQAFFISNGEPRPWWDFPRAIWKAAGHVPNRTIGTQPFLSRFRVTYVCTARWCNITKARKALDYEPIVSLDDGIQETVKWWKENHRAQSKQS</sequence>
<dbReference type="InterPro" id="IPR036291">
    <property type="entry name" value="NAD(P)-bd_dom_sf"/>
</dbReference>
<organism evidence="4 5">
    <name type="scientific">Grifola frondosa</name>
    <name type="common">Maitake</name>
    <name type="synonym">Polyporus frondosus</name>
    <dbReference type="NCBI Taxonomy" id="5627"/>
    <lineage>
        <taxon>Eukaryota</taxon>
        <taxon>Fungi</taxon>
        <taxon>Dikarya</taxon>
        <taxon>Basidiomycota</taxon>
        <taxon>Agaricomycotina</taxon>
        <taxon>Agaricomycetes</taxon>
        <taxon>Polyporales</taxon>
        <taxon>Grifolaceae</taxon>
        <taxon>Grifola</taxon>
    </lineage>
</organism>
<keyword evidence="2" id="KW-0560">Oxidoreductase</keyword>
<name>A0A1C7MME2_GRIFR</name>
<dbReference type="Proteomes" id="UP000092993">
    <property type="component" value="Unassembled WGS sequence"/>
</dbReference>
<dbReference type="PANTHER" id="PTHR43245">
    <property type="entry name" value="BIFUNCTIONAL POLYMYXIN RESISTANCE PROTEIN ARNA"/>
    <property type="match status" value="1"/>
</dbReference>
<dbReference type="Gene3D" id="3.40.50.720">
    <property type="entry name" value="NAD(P)-binding Rossmann-like Domain"/>
    <property type="match status" value="1"/>
</dbReference>
<dbReference type="STRING" id="5627.A0A1C7MME2"/>